<dbReference type="Proteomes" id="UP001152622">
    <property type="component" value="Chromosome 4"/>
</dbReference>
<name>A0A9Q1J1V2_SYNKA</name>
<evidence type="ECO:0000313" key="1">
    <source>
        <dbReference type="EMBL" id="KAJ8364952.1"/>
    </source>
</evidence>
<accession>A0A9Q1J1V2</accession>
<proteinExistence type="predicted"/>
<comment type="caution">
    <text evidence="1">The sequence shown here is derived from an EMBL/GenBank/DDBJ whole genome shotgun (WGS) entry which is preliminary data.</text>
</comment>
<dbReference type="AlphaFoldDB" id="A0A9Q1J1V2"/>
<protein>
    <submittedName>
        <fullName evidence="1">Uncharacterized protein</fullName>
    </submittedName>
</protein>
<reference evidence="1" key="1">
    <citation type="journal article" date="2023" name="Science">
        <title>Genome structures resolve the early diversification of teleost fishes.</title>
        <authorList>
            <person name="Parey E."/>
            <person name="Louis A."/>
            <person name="Montfort J."/>
            <person name="Bouchez O."/>
            <person name="Roques C."/>
            <person name="Iampietro C."/>
            <person name="Lluch J."/>
            <person name="Castinel A."/>
            <person name="Donnadieu C."/>
            <person name="Desvignes T."/>
            <person name="Floi Bucao C."/>
            <person name="Jouanno E."/>
            <person name="Wen M."/>
            <person name="Mejri S."/>
            <person name="Dirks R."/>
            <person name="Jansen H."/>
            <person name="Henkel C."/>
            <person name="Chen W.J."/>
            <person name="Zahm M."/>
            <person name="Cabau C."/>
            <person name="Klopp C."/>
            <person name="Thompson A.W."/>
            <person name="Robinson-Rechavi M."/>
            <person name="Braasch I."/>
            <person name="Lecointre G."/>
            <person name="Bobe J."/>
            <person name="Postlethwait J.H."/>
            <person name="Berthelot C."/>
            <person name="Roest Crollius H."/>
            <person name="Guiguen Y."/>
        </authorList>
    </citation>
    <scope>NUCLEOTIDE SEQUENCE</scope>
    <source>
        <strain evidence="1">WJC10195</strain>
    </source>
</reference>
<organism evidence="1 2">
    <name type="scientific">Synaphobranchus kaupii</name>
    <name type="common">Kaup's arrowtooth eel</name>
    <dbReference type="NCBI Taxonomy" id="118154"/>
    <lineage>
        <taxon>Eukaryota</taxon>
        <taxon>Metazoa</taxon>
        <taxon>Chordata</taxon>
        <taxon>Craniata</taxon>
        <taxon>Vertebrata</taxon>
        <taxon>Euteleostomi</taxon>
        <taxon>Actinopterygii</taxon>
        <taxon>Neopterygii</taxon>
        <taxon>Teleostei</taxon>
        <taxon>Anguilliformes</taxon>
        <taxon>Synaphobranchidae</taxon>
        <taxon>Synaphobranchus</taxon>
    </lineage>
</organism>
<gene>
    <name evidence="1" type="ORF">SKAU_G00137830</name>
</gene>
<sequence>MRTFKSLSASGPRLDHPATPAAAVCRLSPIPRRRSDRDIPVDGIPLKTSWRTANSLLSGVVEISATVSGNSSTKWRQITL</sequence>
<keyword evidence="2" id="KW-1185">Reference proteome</keyword>
<dbReference type="EMBL" id="JAINUF010000004">
    <property type="protein sequence ID" value="KAJ8364952.1"/>
    <property type="molecule type" value="Genomic_DNA"/>
</dbReference>
<evidence type="ECO:0000313" key="2">
    <source>
        <dbReference type="Proteomes" id="UP001152622"/>
    </source>
</evidence>